<evidence type="ECO:0000313" key="4">
    <source>
        <dbReference type="Proteomes" id="UP000671852"/>
    </source>
</evidence>
<reference evidence="3" key="1">
    <citation type="submission" date="2019-11" db="EMBL/GenBank/DDBJ databases">
        <authorList>
            <person name="Kojima H."/>
        </authorList>
    </citation>
    <scope>NUCLEOTIDE SEQUENCE</scope>
    <source>
        <strain evidence="3">H1576</strain>
    </source>
</reference>
<name>A0A975AYD4_9BACT</name>
<proteinExistence type="predicted"/>
<accession>A0A975AYD4</accession>
<dbReference type="InterPro" id="IPR036034">
    <property type="entry name" value="PDZ_sf"/>
</dbReference>
<dbReference type="Proteomes" id="UP000671852">
    <property type="component" value="Chromosome"/>
</dbReference>
<protein>
    <submittedName>
        <fullName evidence="3">PDZ domain-containing protein</fullName>
    </submittedName>
</protein>
<evidence type="ECO:0000259" key="1">
    <source>
        <dbReference type="Pfam" id="PF13180"/>
    </source>
</evidence>
<dbReference type="Pfam" id="PF24314">
    <property type="entry name" value="DUF7488"/>
    <property type="match status" value="1"/>
</dbReference>
<dbReference type="SUPFAM" id="SSF50156">
    <property type="entry name" value="PDZ domain-like"/>
    <property type="match status" value="2"/>
</dbReference>
<dbReference type="KEGG" id="saqt:GJV85_01525"/>
<sequence length="326" mass="36892">MIRLLLIVTLLIVNIFACEGGYDSCIQKIKDSHTIQNSSLLIPVKNNKLLVYSKQTPNAKILKCDPFLSLYLVENKKGFKYPFDVNMRLQLGSAAVNNKVAIEGRVKTNQVGLNALATYSEPLTAPSLITSSCCSLEGIVTPRGIIQKEYIQRFLSSKSADYSDIGIRVKNDEGFVIVSASNPYIQNNPFKKGDCIVELNGKKIKAASLFMRKILFSKVGSKHKIKIKRGSEYMTFKVITTKRYGGGELSDTFLEQKGIYFDSKLRIIKLPKNFSNYGLILGDQLMQVNGVRVKTQDELLRYIEDFKEFSSLLFMRRNFQFFVNIK</sequence>
<dbReference type="Gene3D" id="2.30.42.10">
    <property type="match status" value="1"/>
</dbReference>
<dbReference type="Pfam" id="PF13180">
    <property type="entry name" value="PDZ_2"/>
    <property type="match status" value="1"/>
</dbReference>
<keyword evidence="4" id="KW-1185">Reference proteome</keyword>
<dbReference type="RefSeq" id="WP_207562124.1">
    <property type="nucleotide sequence ID" value="NZ_CP046072.1"/>
</dbReference>
<dbReference type="InterPro" id="IPR001478">
    <property type="entry name" value="PDZ"/>
</dbReference>
<reference evidence="3" key="2">
    <citation type="submission" date="2021-04" db="EMBL/GenBank/DDBJ databases">
        <title>Isolation and characterization of a novel species of the genus Sulfurimonas.</title>
        <authorList>
            <person name="Fukui M."/>
        </authorList>
    </citation>
    <scope>NUCLEOTIDE SEQUENCE</scope>
    <source>
        <strain evidence="3">H1576</strain>
    </source>
</reference>
<dbReference type="EMBL" id="CP046072">
    <property type="protein sequence ID" value="QSZ40849.1"/>
    <property type="molecule type" value="Genomic_DNA"/>
</dbReference>
<dbReference type="AlphaFoldDB" id="A0A975AYD4"/>
<dbReference type="InterPro" id="IPR055911">
    <property type="entry name" value="DUF7488"/>
</dbReference>
<gene>
    <name evidence="3" type="ORF">GJV85_01525</name>
</gene>
<feature type="domain" description="DUF7488" evidence="2">
    <location>
        <begin position="18"/>
        <end position="158"/>
    </location>
</feature>
<organism evidence="3 4">
    <name type="scientific">Sulfurimonas aquatica</name>
    <dbReference type="NCBI Taxonomy" id="2672570"/>
    <lineage>
        <taxon>Bacteria</taxon>
        <taxon>Pseudomonadati</taxon>
        <taxon>Campylobacterota</taxon>
        <taxon>Epsilonproteobacteria</taxon>
        <taxon>Campylobacterales</taxon>
        <taxon>Sulfurimonadaceae</taxon>
        <taxon>Sulfurimonas</taxon>
    </lineage>
</organism>
<evidence type="ECO:0000313" key="3">
    <source>
        <dbReference type="EMBL" id="QSZ40849.1"/>
    </source>
</evidence>
<feature type="domain" description="PDZ" evidence="1">
    <location>
        <begin position="164"/>
        <end position="238"/>
    </location>
</feature>
<evidence type="ECO:0000259" key="2">
    <source>
        <dbReference type="Pfam" id="PF24314"/>
    </source>
</evidence>